<evidence type="ECO:0000313" key="1">
    <source>
        <dbReference type="EMBL" id="MCR2043190.1"/>
    </source>
</evidence>
<sequence length="129" mass="14751">MTISDFKDWLKTKIDCPTWYVGGLRTTDEKAIVIYNGRAFVNPMAIGGPQNSSYRGKGIRILIHWNKNVKESELKAQEVYNTLYGLTGVEIAGKRIIKFNMRDPEPVYLGVDDSGIYEYVIDLEMIVER</sequence>
<dbReference type="InterPro" id="IPR024411">
    <property type="entry name" value="Tail_terminator_phage"/>
</dbReference>
<name>A0A9X2MFR9_9FIRM</name>
<reference evidence="1" key="1">
    <citation type="submission" date="2022-07" db="EMBL/GenBank/DDBJ databases">
        <title>Enhanced cultured diversity of the mouse gut microbiota enables custom-made synthetic communities.</title>
        <authorList>
            <person name="Afrizal A."/>
        </authorList>
    </citation>
    <scope>NUCLEOTIDE SEQUENCE</scope>
    <source>
        <strain evidence="1">DSM 29482</strain>
    </source>
</reference>
<keyword evidence="2" id="KW-1185">Reference proteome</keyword>
<gene>
    <name evidence="1" type="ORF">NSA23_03565</name>
</gene>
<evidence type="ECO:0000313" key="2">
    <source>
        <dbReference type="Proteomes" id="UP001142078"/>
    </source>
</evidence>
<dbReference type="EMBL" id="JANJZL010000002">
    <property type="protein sequence ID" value="MCR2043190.1"/>
    <property type="molecule type" value="Genomic_DNA"/>
</dbReference>
<dbReference type="AlphaFoldDB" id="A0A9X2MFR9"/>
<dbReference type="Proteomes" id="UP001142078">
    <property type="component" value="Unassembled WGS sequence"/>
</dbReference>
<organism evidence="1 2">
    <name type="scientific">Anaerosalibacter massiliensis</name>
    <dbReference type="NCBI Taxonomy" id="1347392"/>
    <lineage>
        <taxon>Bacteria</taxon>
        <taxon>Bacillati</taxon>
        <taxon>Bacillota</taxon>
        <taxon>Tissierellia</taxon>
        <taxon>Tissierellales</taxon>
        <taxon>Sporanaerobacteraceae</taxon>
        <taxon>Anaerosalibacter</taxon>
    </lineage>
</organism>
<dbReference type="Pfam" id="PF12691">
    <property type="entry name" value="Phage_tail_terminator_6"/>
    <property type="match status" value="1"/>
</dbReference>
<proteinExistence type="predicted"/>
<dbReference type="RefSeq" id="WP_257490162.1">
    <property type="nucleotide sequence ID" value="NZ_JANJZL010000002.1"/>
</dbReference>
<protein>
    <submittedName>
        <fullName evidence="1">Minor capsid protein</fullName>
    </submittedName>
</protein>
<accession>A0A9X2MFR9</accession>
<comment type="caution">
    <text evidence="1">The sequence shown here is derived from an EMBL/GenBank/DDBJ whole genome shotgun (WGS) entry which is preliminary data.</text>
</comment>